<keyword evidence="4" id="KW-0067">ATP-binding</keyword>
<evidence type="ECO:0000259" key="8">
    <source>
        <dbReference type="Pfam" id="PF06414"/>
    </source>
</evidence>
<dbReference type="Proteomes" id="UP000584931">
    <property type="component" value="Unassembled WGS sequence"/>
</dbReference>
<organism evidence="9 10">
    <name type="scientific">Nocardiopsis sinuspersici</name>
    <dbReference type="NCBI Taxonomy" id="501010"/>
    <lineage>
        <taxon>Bacteria</taxon>
        <taxon>Bacillati</taxon>
        <taxon>Actinomycetota</taxon>
        <taxon>Actinomycetes</taxon>
        <taxon>Streptosporangiales</taxon>
        <taxon>Nocardiopsidaceae</taxon>
        <taxon>Nocardiopsis</taxon>
    </lineage>
</organism>
<feature type="region of interest" description="Disordered" evidence="7">
    <location>
        <begin position="289"/>
        <end position="356"/>
    </location>
</feature>
<sequence length="356" mass="38665">MTSALGEQPVATYDGDDNAEIHPRYAEIMRDNGLQGQAAVERRLPPDLHEELIGHLRGDMGGPRYDVVASHPFGQQEHADYWLDAFRDRGYETTAVFVATHESNSMLGIAHRYQKDRNDPTKGYGRWVDPRLHDAAYTNSPHVAHHLESTGKVDHIYVTDRNGEVLHENHRDPDGSMQNGLGARKAITEERGRTPTPQETARFDSTVAYMRSTDPAVRAEPVEDMVTMTVDYAVQDHQDLRRRGTPVAAPTASGPGRRIGEALQEQFQDRAAVPEPAKTGAVSRAARIAQSGQLPSGTSRAARIAQSGQLPSGASRAAGIAQRGIVPSGTRSQNTGSTPEPSNSSPDSGGDHGIEF</sequence>
<dbReference type="EC" id="2.7.1.176" evidence="2"/>
<accession>A0A7Y9XBY9</accession>
<gene>
    <name evidence="9" type="ORF">HNR06_002595</name>
</gene>
<dbReference type="InterPro" id="IPR027417">
    <property type="entry name" value="P-loop_NTPase"/>
</dbReference>
<dbReference type="Pfam" id="PF06414">
    <property type="entry name" value="Zeta_toxin"/>
    <property type="match status" value="1"/>
</dbReference>
<dbReference type="InterPro" id="IPR010488">
    <property type="entry name" value="Zeta_toxin_domain"/>
</dbReference>
<dbReference type="Gene3D" id="3.40.50.300">
    <property type="entry name" value="P-loop containing nucleotide triphosphate hydrolases"/>
    <property type="match status" value="1"/>
</dbReference>
<evidence type="ECO:0000256" key="3">
    <source>
        <dbReference type="ARBA" id="ARBA00022741"/>
    </source>
</evidence>
<evidence type="ECO:0000256" key="5">
    <source>
        <dbReference type="ARBA" id="ARBA00032897"/>
    </source>
</evidence>
<evidence type="ECO:0000256" key="4">
    <source>
        <dbReference type="ARBA" id="ARBA00022840"/>
    </source>
</evidence>
<protein>
    <recommendedName>
        <fullName evidence="5">UDP-N-acetylglucosamine kinase</fullName>
        <ecNumber evidence="2">2.7.1.176</ecNumber>
    </recommendedName>
    <alternativeName>
        <fullName evidence="5">UDP-N-acetylglucosamine kinase</fullName>
    </alternativeName>
</protein>
<feature type="compositionally biased region" description="Polar residues" evidence="7">
    <location>
        <begin position="290"/>
        <end position="299"/>
    </location>
</feature>
<evidence type="ECO:0000313" key="10">
    <source>
        <dbReference type="Proteomes" id="UP000584931"/>
    </source>
</evidence>
<evidence type="ECO:0000313" key="9">
    <source>
        <dbReference type="EMBL" id="NYH53006.1"/>
    </source>
</evidence>
<comment type="similarity">
    <text evidence="1">Belongs to the zeta toxin family.</text>
</comment>
<feature type="domain" description="Zeta toxin" evidence="8">
    <location>
        <begin position="12"/>
        <end position="170"/>
    </location>
</feature>
<evidence type="ECO:0000256" key="7">
    <source>
        <dbReference type="SAM" id="MobiDB-lite"/>
    </source>
</evidence>
<comment type="catalytic activity">
    <reaction evidence="6">
        <text>UDP-N-acetyl-alpha-D-glucosamine + ATP = UDP-N-acetyl-alpha-D-glucosamine 3'-phosphate + ADP + H(+)</text>
        <dbReference type="Rhea" id="RHEA:32671"/>
        <dbReference type="ChEBI" id="CHEBI:15378"/>
        <dbReference type="ChEBI" id="CHEBI:30616"/>
        <dbReference type="ChEBI" id="CHEBI:57705"/>
        <dbReference type="ChEBI" id="CHEBI:64353"/>
        <dbReference type="ChEBI" id="CHEBI:456216"/>
        <dbReference type="EC" id="2.7.1.176"/>
    </reaction>
</comment>
<comment type="caution">
    <text evidence="9">The sequence shown here is derived from an EMBL/GenBank/DDBJ whole genome shotgun (WGS) entry which is preliminary data.</text>
</comment>
<feature type="region of interest" description="Disordered" evidence="7">
    <location>
        <begin position="237"/>
        <end position="257"/>
    </location>
</feature>
<evidence type="ECO:0000256" key="2">
    <source>
        <dbReference type="ARBA" id="ARBA00011963"/>
    </source>
</evidence>
<dbReference type="AlphaFoldDB" id="A0A7Y9XBY9"/>
<evidence type="ECO:0000256" key="6">
    <source>
        <dbReference type="ARBA" id="ARBA00048178"/>
    </source>
</evidence>
<dbReference type="GO" id="GO:0005524">
    <property type="term" value="F:ATP binding"/>
    <property type="evidence" value="ECO:0007669"/>
    <property type="project" value="UniProtKB-KW"/>
</dbReference>
<dbReference type="EMBL" id="JACCHL010000001">
    <property type="protein sequence ID" value="NYH53006.1"/>
    <property type="molecule type" value="Genomic_DNA"/>
</dbReference>
<name>A0A7Y9XBY9_9ACTN</name>
<evidence type="ECO:0000256" key="1">
    <source>
        <dbReference type="ARBA" id="ARBA00009104"/>
    </source>
</evidence>
<dbReference type="GO" id="GO:0016301">
    <property type="term" value="F:kinase activity"/>
    <property type="evidence" value="ECO:0007669"/>
    <property type="project" value="InterPro"/>
</dbReference>
<reference evidence="9 10" key="1">
    <citation type="submission" date="2020-07" db="EMBL/GenBank/DDBJ databases">
        <title>Sequencing the genomes of 1000 actinobacteria strains.</title>
        <authorList>
            <person name="Klenk H.-P."/>
        </authorList>
    </citation>
    <scope>NUCLEOTIDE SEQUENCE [LARGE SCALE GENOMIC DNA]</scope>
    <source>
        <strain evidence="9 10">DSM 45278</strain>
    </source>
</reference>
<keyword evidence="3" id="KW-0547">Nucleotide-binding</keyword>
<proteinExistence type="inferred from homology"/>
<feature type="compositionally biased region" description="Polar residues" evidence="7">
    <location>
        <begin position="329"/>
        <end position="347"/>
    </location>
</feature>